<evidence type="ECO:0000256" key="1">
    <source>
        <dbReference type="SAM" id="Phobius"/>
    </source>
</evidence>
<sequence length="82" mass="9646">MELDLWSTCNWMILFMAMFISAIVWRVQYQVKPLGMEPSSSPKRLCFSRVSPAVFLRIQIFFTKRLRIGEDDQESDTMPLVL</sequence>
<proteinExistence type="predicted"/>
<organism evidence="2 3">
    <name type="scientific">Thermoflavimicrobium dichotomicum</name>
    <dbReference type="NCBI Taxonomy" id="46223"/>
    <lineage>
        <taxon>Bacteria</taxon>
        <taxon>Bacillati</taxon>
        <taxon>Bacillota</taxon>
        <taxon>Bacilli</taxon>
        <taxon>Bacillales</taxon>
        <taxon>Thermoactinomycetaceae</taxon>
        <taxon>Thermoflavimicrobium</taxon>
    </lineage>
</organism>
<name>A0A1I3JGF2_9BACL</name>
<evidence type="ECO:0000313" key="2">
    <source>
        <dbReference type="EMBL" id="SFI59327.1"/>
    </source>
</evidence>
<evidence type="ECO:0000313" key="3">
    <source>
        <dbReference type="Proteomes" id="UP000199545"/>
    </source>
</evidence>
<dbReference type="AlphaFoldDB" id="A0A1I3JGF2"/>
<dbReference type="STRING" id="46223.SAMN05421852_10168"/>
<feature type="transmembrane region" description="Helical" evidence="1">
    <location>
        <begin position="12"/>
        <end position="29"/>
    </location>
</feature>
<keyword evidence="3" id="KW-1185">Reference proteome</keyword>
<reference evidence="2 3" key="1">
    <citation type="submission" date="2016-10" db="EMBL/GenBank/DDBJ databases">
        <authorList>
            <person name="de Groot N.N."/>
        </authorList>
    </citation>
    <scope>NUCLEOTIDE SEQUENCE [LARGE SCALE GENOMIC DNA]</scope>
    <source>
        <strain evidence="2 3">DSM 44778</strain>
    </source>
</reference>
<keyword evidence="1" id="KW-0812">Transmembrane</keyword>
<protein>
    <submittedName>
        <fullName evidence="2">Uncharacterized protein</fullName>
    </submittedName>
</protein>
<gene>
    <name evidence="2" type="ORF">SAMN05421852_10168</name>
</gene>
<accession>A0A1I3JGF2</accession>
<dbReference type="RefSeq" id="WP_093226996.1">
    <property type="nucleotide sequence ID" value="NZ_FORR01000001.1"/>
</dbReference>
<dbReference type="EMBL" id="FORR01000001">
    <property type="protein sequence ID" value="SFI59327.1"/>
    <property type="molecule type" value="Genomic_DNA"/>
</dbReference>
<keyword evidence="1" id="KW-0472">Membrane</keyword>
<dbReference type="Proteomes" id="UP000199545">
    <property type="component" value="Unassembled WGS sequence"/>
</dbReference>
<keyword evidence="1" id="KW-1133">Transmembrane helix</keyword>